<evidence type="ECO:0000313" key="2">
    <source>
        <dbReference type="EMBL" id="GIT95965.1"/>
    </source>
</evidence>
<accession>A0ABQ4NNI1</accession>
<dbReference type="SUPFAM" id="SSF53335">
    <property type="entry name" value="S-adenosyl-L-methionine-dependent methyltransferases"/>
    <property type="match status" value="1"/>
</dbReference>
<organism evidence="2 3">
    <name type="scientific">Jannaschia pagri</name>
    <dbReference type="NCBI Taxonomy" id="2829797"/>
    <lineage>
        <taxon>Bacteria</taxon>
        <taxon>Pseudomonadati</taxon>
        <taxon>Pseudomonadota</taxon>
        <taxon>Alphaproteobacteria</taxon>
        <taxon>Rhodobacterales</taxon>
        <taxon>Roseobacteraceae</taxon>
        <taxon>Jannaschia</taxon>
    </lineage>
</organism>
<dbReference type="GO" id="GO:0032259">
    <property type="term" value="P:methylation"/>
    <property type="evidence" value="ECO:0007669"/>
    <property type="project" value="UniProtKB-KW"/>
</dbReference>
<dbReference type="InterPro" id="IPR029063">
    <property type="entry name" value="SAM-dependent_MTases_sf"/>
</dbReference>
<keyword evidence="2" id="KW-0830">Ubiquinone</keyword>
<dbReference type="Pfam" id="PF13649">
    <property type="entry name" value="Methyltransf_25"/>
    <property type="match status" value="1"/>
</dbReference>
<dbReference type="CDD" id="cd02440">
    <property type="entry name" value="AdoMet_MTases"/>
    <property type="match status" value="1"/>
</dbReference>
<dbReference type="EMBL" id="BPFH01000004">
    <property type="protein sequence ID" value="GIT95965.1"/>
    <property type="molecule type" value="Genomic_DNA"/>
</dbReference>
<protein>
    <submittedName>
        <fullName evidence="2">Ubiquinone/menaquinone biosynthesis methyltransferase</fullName>
    </submittedName>
</protein>
<keyword evidence="2" id="KW-0489">Methyltransferase</keyword>
<proteinExistence type="predicted"/>
<keyword evidence="2" id="KW-0808">Transferase</keyword>
<reference evidence="2 3" key="1">
    <citation type="submission" date="2021-05" db="EMBL/GenBank/DDBJ databases">
        <title>Bacteria Genome sequencing.</title>
        <authorList>
            <person name="Takabe Y."/>
            <person name="Nakajima Y."/>
            <person name="Suzuki S."/>
            <person name="Shiozaki T."/>
        </authorList>
    </citation>
    <scope>NUCLEOTIDE SEQUENCE [LARGE SCALE GENOMIC DNA]</scope>
    <source>
        <strain evidence="2 3">AI_62</strain>
    </source>
</reference>
<feature type="domain" description="Methyltransferase" evidence="1">
    <location>
        <begin position="41"/>
        <end position="138"/>
    </location>
</feature>
<dbReference type="InterPro" id="IPR041698">
    <property type="entry name" value="Methyltransf_25"/>
</dbReference>
<sequence>MSGDMTGFWIIHNGLSREGPGTPEDVAWAAEVAQLPKTGRVCDVGCGPGSDLGVLADRVPQGHVIGLDPYLSFVVEATLRHWDRPEIRVRRGSSLGGDGLMAPSDVGPLDLIWCAGAIYFDGVGPSLTSWRSALAPGGSVVFSAPVVAQADDAEAVAFWEGEAFDTDDSLDAKIRDAGYEVTARSRVSDAGWQAYFDAVEARCDALDGVDDPELQNAITQSRQEAETWSRLKDRLGYALRVVRPI</sequence>
<dbReference type="GO" id="GO:0008168">
    <property type="term" value="F:methyltransferase activity"/>
    <property type="evidence" value="ECO:0007669"/>
    <property type="project" value="UniProtKB-KW"/>
</dbReference>
<dbReference type="Proteomes" id="UP000786693">
    <property type="component" value="Unassembled WGS sequence"/>
</dbReference>
<dbReference type="Gene3D" id="3.40.50.150">
    <property type="entry name" value="Vaccinia Virus protein VP39"/>
    <property type="match status" value="1"/>
</dbReference>
<name>A0ABQ4NNI1_9RHOB</name>
<comment type="caution">
    <text evidence="2">The sequence shown here is derived from an EMBL/GenBank/DDBJ whole genome shotgun (WGS) entry which is preliminary data.</text>
</comment>
<evidence type="ECO:0000259" key="1">
    <source>
        <dbReference type="Pfam" id="PF13649"/>
    </source>
</evidence>
<evidence type="ECO:0000313" key="3">
    <source>
        <dbReference type="Proteomes" id="UP000786693"/>
    </source>
</evidence>
<keyword evidence="3" id="KW-1185">Reference proteome</keyword>
<gene>
    <name evidence="2" type="ORF">JANAI62_25880</name>
</gene>